<evidence type="ECO:0000256" key="1">
    <source>
        <dbReference type="SAM" id="MobiDB-lite"/>
    </source>
</evidence>
<feature type="region of interest" description="Disordered" evidence="1">
    <location>
        <begin position="1"/>
        <end position="52"/>
    </location>
</feature>
<feature type="non-terminal residue" evidence="2">
    <location>
        <position position="52"/>
    </location>
</feature>
<reference evidence="2" key="1">
    <citation type="journal article" date="2021" name="J. Hered.">
        <title>Genome Assembly of Salicaceae Populus deltoides (Eastern Cottonwood) I-69 Based on Nanopore Sequencing and Hi-C Technologies.</title>
        <authorList>
            <person name="Bai S."/>
            <person name="Wu H."/>
            <person name="Zhang J."/>
            <person name="Pan Z."/>
            <person name="Zhao W."/>
            <person name="Li Z."/>
            <person name="Tong C."/>
        </authorList>
    </citation>
    <scope>NUCLEOTIDE SEQUENCE</scope>
    <source>
        <tissue evidence="2">Leaf</tissue>
    </source>
</reference>
<evidence type="ECO:0000313" key="2">
    <source>
        <dbReference type="EMBL" id="KAH8518254.1"/>
    </source>
</evidence>
<comment type="caution">
    <text evidence="2">The sequence shown here is derived from an EMBL/GenBank/DDBJ whole genome shotgun (WGS) entry which is preliminary data.</text>
</comment>
<accession>A0A8T2ZKX3</accession>
<proteinExistence type="predicted"/>
<protein>
    <submittedName>
        <fullName evidence="2">Uncharacterized protein</fullName>
    </submittedName>
</protein>
<dbReference type="AlphaFoldDB" id="A0A8T2ZKX3"/>
<dbReference type="Proteomes" id="UP000807159">
    <property type="component" value="Chromosome 1"/>
</dbReference>
<feature type="compositionally biased region" description="Polar residues" evidence="1">
    <location>
        <begin position="16"/>
        <end position="25"/>
    </location>
</feature>
<organism evidence="2 3">
    <name type="scientific">Populus deltoides</name>
    <name type="common">Eastern poplar</name>
    <name type="synonym">Eastern cottonwood</name>
    <dbReference type="NCBI Taxonomy" id="3696"/>
    <lineage>
        <taxon>Eukaryota</taxon>
        <taxon>Viridiplantae</taxon>
        <taxon>Streptophyta</taxon>
        <taxon>Embryophyta</taxon>
        <taxon>Tracheophyta</taxon>
        <taxon>Spermatophyta</taxon>
        <taxon>Magnoliopsida</taxon>
        <taxon>eudicotyledons</taxon>
        <taxon>Gunneridae</taxon>
        <taxon>Pentapetalae</taxon>
        <taxon>rosids</taxon>
        <taxon>fabids</taxon>
        <taxon>Malpighiales</taxon>
        <taxon>Salicaceae</taxon>
        <taxon>Saliceae</taxon>
        <taxon>Populus</taxon>
    </lineage>
</organism>
<name>A0A8T2ZKX3_POPDE</name>
<keyword evidence="3" id="KW-1185">Reference proteome</keyword>
<gene>
    <name evidence="2" type="ORF">H0E87_000198</name>
</gene>
<dbReference type="EMBL" id="JACEGQ020000001">
    <property type="protein sequence ID" value="KAH8518254.1"/>
    <property type="molecule type" value="Genomic_DNA"/>
</dbReference>
<feature type="non-terminal residue" evidence="2">
    <location>
        <position position="1"/>
    </location>
</feature>
<sequence length="52" mass="5542">PSSSPLSADRPALSLHQPTTSSITGQPHLHRPEDGQGRSPSPQTHGSRFSQQ</sequence>
<evidence type="ECO:0000313" key="3">
    <source>
        <dbReference type="Proteomes" id="UP000807159"/>
    </source>
</evidence>
<feature type="compositionally biased region" description="Polar residues" evidence="1">
    <location>
        <begin position="38"/>
        <end position="52"/>
    </location>
</feature>